<dbReference type="CDD" id="cd01299">
    <property type="entry name" value="Met_dep_hydrolase_A"/>
    <property type="match status" value="1"/>
</dbReference>
<protein>
    <submittedName>
        <fullName evidence="3">Amidohydrolase family protein</fullName>
    </submittedName>
</protein>
<dbReference type="EMBL" id="JBHULI010000002">
    <property type="protein sequence ID" value="MFD2531101.1"/>
    <property type="molecule type" value="Genomic_DNA"/>
</dbReference>
<reference evidence="4" key="1">
    <citation type="journal article" date="2019" name="Int. J. Syst. Evol. Microbiol.">
        <title>The Global Catalogue of Microorganisms (GCM) 10K type strain sequencing project: providing services to taxonomists for standard genome sequencing and annotation.</title>
        <authorList>
            <consortium name="The Broad Institute Genomics Platform"/>
            <consortium name="The Broad Institute Genome Sequencing Center for Infectious Disease"/>
            <person name="Wu L."/>
            <person name="Ma J."/>
        </authorList>
    </citation>
    <scope>NUCLEOTIDE SEQUENCE [LARGE SCALE GENOMIC DNA]</scope>
    <source>
        <strain evidence="4">KCTC 52042</strain>
    </source>
</reference>
<organism evidence="3 4">
    <name type="scientific">Gracilimonas halophila</name>
    <dbReference type="NCBI Taxonomy" id="1834464"/>
    <lineage>
        <taxon>Bacteria</taxon>
        <taxon>Pseudomonadati</taxon>
        <taxon>Balneolota</taxon>
        <taxon>Balneolia</taxon>
        <taxon>Balneolales</taxon>
        <taxon>Balneolaceae</taxon>
        <taxon>Gracilimonas</taxon>
    </lineage>
</organism>
<gene>
    <name evidence="3" type="ORF">ACFSVN_01430</name>
</gene>
<accession>A0ABW5JGE6</accession>
<dbReference type="Gene3D" id="3.20.20.140">
    <property type="entry name" value="Metal-dependent hydrolases"/>
    <property type="match status" value="1"/>
</dbReference>
<dbReference type="Proteomes" id="UP001597460">
    <property type="component" value="Unassembled WGS sequence"/>
</dbReference>
<dbReference type="InterPro" id="IPR051781">
    <property type="entry name" value="Metallo-dep_Hydrolase"/>
</dbReference>
<dbReference type="SUPFAM" id="SSF51338">
    <property type="entry name" value="Composite domain of metallo-dependent hydrolases"/>
    <property type="match status" value="1"/>
</dbReference>
<keyword evidence="1" id="KW-0732">Signal</keyword>
<dbReference type="InterPro" id="IPR032466">
    <property type="entry name" value="Metal_Hydrolase"/>
</dbReference>
<dbReference type="Gene3D" id="2.30.40.10">
    <property type="entry name" value="Urease, subunit C, domain 1"/>
    <property type="match status" value="1"/>
</dbReference>
<dbReference type="InterPro" id="IPR057744">
    <property type="entry name" value="OTAase-like"/>
</dbReference>
<feature type="signal peptide" evidence="1">
    <location>
        <begin position="1"/>
        <end position="20"/>
    </location>
</feature>
<dbReference type="InterPro" id="IPR018228">
    <property type="entry name" value="DNase_TatD-rel_CS"/>
</dbReference>
<proteinExistence type="predicted"/>
<dbReference type="InterPro" id="IPR011059">
    <property type="entry name" value="Metal-dep_hydrolase_composite"/>
</dbReference>
<comment type="caution">
    <text evidence="3">The sequence shown here is derived from an EMBL/GenBank/DDBJ whole genome shotgun (WGS) entry which is preliminary data.</text>
</comment>
<sequence>MRKLLTPLIFVFVFSSLLTARQLEHKDYALINGHIIDQVNEEILENSMILVSEGVIERVTENSGNVPDGYEVIDMEGKYILPGFMDAHTHLNSLESAKRALYSGVTTVRSSSVPYFQDVAIKNLADQNYIAGPDMIPAGVFVSPDLGETILADPELASLFDGVTTEETLRKLVRVNAERGAMFIKTRGTERAGLPNTDPRKQTYTEDQLKVVVDEAAKYGIPIQIHGHGDEGSYAAVKAGARSIEHGTYLSERTLKLMAEKGTFFVPTFSTVYDLTQPGGDYDNPVLRNRGRHMLPELGKTVKKARELGVTIVTGADTGYGPNSMTRVSHEVTFFVELGFSPYEAIRAATSDAARLLQIENKTGRVEQGMEADLIVLNSNPIEDIRSTQDVILVMSNGHLVYSRLPYGIGDQ</sequence>
<dbReference type="PANTHER" id="PTHR43135">
    <property type="entry name" value="ALPHA-D-RIBOSE 1-METHYLPHOSPHONATE 5-TRIPHOSPHATE DIPHOSPHATASE"/>
    <property type="match status" value="1"/>
</dbReference>
<dbReference type="Pfam" id="PF01979">
    <property type="entry name" value="Amidohydro_1"/>
    <property type="match status" value="1"/>
</dbReference>
<evidence type="ECO:0000256" key="1">
    <source>
        <dbReference type="SAM" id="SignalP"/>
    </source>
</evidence>
<name>A0ABW5JGE6_9BACT</name>
<feature type="chain" id="PRO_5045930026" evidence="1">
    <location>
        <begin position="21"/>
        <end position="412"/>
    </location>
</feature>
<feature type="domain" description="Amidohydrolase-related" evidence="2">
    <location>
        <begin position="79"/>
        <end position="401"/>
    </location>
</feature>
<dbReference type="RefSeq" id="WP_390297506.1">
    <property type="nucleotide sequence ID" value="NZ_JBHULI010000002.1"/>
</dbReference>
<dbReference type="PANTHER" id="PTHR43135:SF3">
    <property type="entry name" value="ALPHA-D-RIBOSE 1-METHYLPHOSPHONATE 5-TRIPHOSPHATE DIPHOSPHATASE"/>
    <property type="match status" value="1"/>
</dbReference>
<dbReference type="SUPFAM" id="SSF51556">
    <property type="entry name" value="Metallo-dependent hydrolases"/>
    <property type="match status" value="1"/>
</dbReference>
<dbReference type="InterPro" id="IPR006680">
    <property type="entry name" value="Amidohydro-rel"/>
</dbReference>
<keyword evidence="4" id="KW-1185">Reference proteome</keyword>
<evidence type="ECO:0000313" key="3">
    <source>
        <dbReference type="EMBL" id="MFD2531101.1"/>
    </source>
</evidence>
<dbReference type="PROSITE" id="PS01137">
    <property type="entry name" value="TATD_1"/>
    <property type="match status" value="1"/>
</dbReference>
<evidence type="ECO:0000313" key="4">
    <source>
        <dbReference type="Proteomes" id="UP001597460"/>
    </source>
</evidence>
<evidence type="ECO:0000259" key="2">
    <source>
        <dbReference type="Pfam" id="PF01979"/>
    </source>
</evidence>